<evidence type="ECO:0000313" key="2">
    <source>
        <dbReference type="Proteomes" id="UP000694941"/>
    </source>
</evidence>
<evidence type="ECO:0000256" key="1">
    <source>
        <dbReference type="SAM" id="MobiDB-lite"/>
    </source>
</evidence>
<accession>A0ABM1C222</accession>
<feature type="non-terminal residue" evidence="3">
    <location>
        <position position="1"/>
    </location>
</feature>
<protein>
    <submittedName>
        <fullName evidence="3">Uncharacterized protein LOC106476768</fullName>
    </submittedName>
</protein>
<dbReference type="GeneID" id="106476768"/>
<feature type="region of interest" description="Disordered" evidence="1">
    <location>
        <begin position="491"/>
        <end position="527"/>
    </location>
</feature>
<sequence>GGKLNLSCSCIQHRQETVTVGALSHCNEYYISDASSSVTTYSVSSSSCEDPPDDCIDQSSFLQAFNLVEKSLLNKEGYKKLSYTFPLRLIARSSQITKLENSLRPNYVHHMNQIFEDMDLCSPLGQQVLRTNNRGFLDPTASLLSVNKCEKYCRFSVVSLHPGLYNIPHLRNREMLTKYPITYRPFRKTQQNSSHQYSFNSQERRERFKVLKTGLNKRGRELKKQCKTLRIKVNRLSKEEIKKWVKKSSPSTGKTIRSSDDDLYEVQFMGSSQSLLSSSNKPILVFLPLSVKQHLEIGTKSQNTTQNKLVTERQTLFEESKNSTSYNSANLENSLVTELSDGFTHEQQTFSVLQLKQTISASSQKSKSLKNRDLFEPFRSTDEIDVCLFSKPPPWKQSKSCPKTYLIEKSTPKPSESVYSVPSQDVSGMIQASVSKKSRSTEDTDLCIIDCEHLDRCELSGLSDHSFLTDSDLKSQNNDLLKMLLQTPGHTLNETPRTRCHQQPGNPVTSLNKGNGSPAVPHHKPPRVLKLPQCSVKLVDVKDTVDDQLRRKKNTVKISEAELVNSSLVSGSDDPNQRKLCERLVHLCGAKPEVEFQLMPAQMKNVSMSELQSLALKLLKKKTEAALQTAGLSRNVSSCSTVGYKSCLSSPNKQRTYSKQQPIKNTNSEKTKYNVAKIDSYGELGKFVCGANSRKCRAKKSVSIPEGSKNGNICCSNSNLNTQKKSPSLTPPNFPVSKSVAKEPTNGIHFVRENPLRDTHTVNVRHSPNSTNHLSSDTSRDLTKPNAVQWLTFSEGETYSPCSNNITLPKKSRISLQGPSSSTPAVLPDSLLSPSTSRYDRNLPHFQKEPTKWLFKCNGCGFAASFIHPAQAERDITQHVTAYHAVIDPAYHLAEYSLKFVDHTEVVIEAFMGHVMPSPAQSPSVDCRLSAKAESNLVRGGECSHQFCTGHDALDDVVALDHMNLN</sequence>
<gene>
    <name evidence="3" type="primary">LOC106476768</name>
</gene>
<feature type="compositionally biased region" description="Polar residues" evidence="1">
    <location>
        <begin position="491"/>
        <end position="515"/>
    </location>
</feature>
<evidence type="ECO:0000313" key="3">
    <source>
        <dbReference type="RefSeq" id="XP_013792849.1"/>
    </source>
</evidence>
<feature type="region of interest" description="Disordered" evidence="1">
    <location>
        <begin position="762"/>
        <end position="781"/>
    </location>
</feature>
<reference evidence="3" key="1">
    <citation type="submission" date="2025-08" db="UniProtKB">
        <authorList>
            <consortium name="RefSeq"/>
        </authorList>
    </citation>
    <scope>IDENTIFICATION</scope>
    <source>
        <tissue evidence="3">Muscle</tissue>
    </source>
</reference>
<dbReference type="RefSeq" id="XP_013792849.1">
    <property type="nucleotide sequence ID" value="XM_013937395.2"/>
</dbReference>
<proteinExistence type="predicted"/>
<name>A0ABM1C222_LIMPO</name>
<dbReference type="Proteomes" id="UP000694941">
    <property type="component" value="Unplaced"/>
</dbReference>
<feature type="compositionally biased region" description="Polar residues" evidence="1">
    <location>
        <begin position="762"/>
        <end position="777"/>
    </location>
</feature>
<keyword evidence="2" id="KW-1185">Reference proteome</keyword>
<organism evidence="2 3">
    <name type="scientific">Limulus polyphemus</name>
    <name type="common">Atlantic horseshoe crab</name>
    <dbReference type="NCBI Taxonomy" id="6850"/>
    <lineage>
        <taxon>Eukaryota</taxon>
        <taxon>Metazoa</taxon>
        <taxon>Ecdysozoa</taxon>
        <taxon>Arthropoda</taxon>
        <taxon>Chelicerata</taxon>
        <taxon>Merostomata</taxon>
        <taxon>Xiphosura</taxon>
        <taxon>Limulidae</taxon>
        <taxon>Limulus</taxon>
    </lineage>
</organism>